<sequence>MIKASQNQFIKFLLERIIGKLLIGIPDTHELSLQLTSGSVETAEFSIPWTSLWSDTGESISLCLKNIDILFTAKTDEERVIEKDDVILRDPFFDYTFQYEESENEEMMETEHVIKSVSEWIDQIIDKLFLKLHNLRINIRLESQTISVEIDHINITRIKSSNSFNVEMKEINVKLNEKTILSAKSLGSTLRMHLNGHVDVNATVNDPQINASIDDIIKLINLTNSFQRRKGIGGAEIWMRESLASLASFHTALYNESIEYEEDPNYLSLVNSTYNLRTESFLNLTVKSKLLKIKISEFYFEFEDCILMCGELNEFISNKISVFLDDSPLLEFRNAKFPQFVATRDVMDHNLIKVELDSVFFHLTENVLERIGNLSKSFKQMSNENQNGTEIKLILPSFELLVDFDIHKYQLFFGNVSISLNLPLVFSFDSLRASIDERIFCNSFSTNGAKSFISFSLNNSNKINFKREINSREDLIRELKSLSNNSKYFIQIDIPNIFFDFKVFDIEGMQNNISFDIEVASDVGSDVDSIAVVFSFLCQNIHFATNEFDVYLKDSIIGYSLKENSLKFVSSKIVIEKQNQVVLRESQFQSKRQRYSKDRLIFTFINNEFYISLTNSHFVYKLTENGSFGFEFPLRLQLNDFTIEYDSCFGNLLFYFDLSNISINKSNKSIVFQNFNLFLIDDKQFLLESDSGLSTIDGLQEMGYIKVARDDYMSFLVEKSMIKISNHNLEISVCADSEINEKLQIEMSKSYPLMGVLDNLEPFKVEEPKDLTLICKEDYNVENSNIKNSVTNGSENLNLDLNESHFSDNLFCEIPLKILLAEDLNVKIELRQGFDWQNSFVLLEELQSTATLNPTMENESDDICFISPAEAIPLKHSSVKETFNPSLGSVIFDIFGLSINQTSFSLGALQSTNSPNSILSIKIKNMEILDNIPSSLWKTLLFSEMHDQPLLNITIQEFGNFDKNLKCEINPLIVHLDQDTLKFLINFFSYSSSSSESSGNGIYFNLVEISPISLTVDYKPKGIDIASLKEGNLSELFNLLRLENAGINLGKLRISGIHGIQNLVETLMDAWMDEINKCEITGILQAIYPFKSAINIGKGLVDLIILPVESFKEHGDLLKAIKKGLSSFTKSASNEVLKLGTSMVVSTETFLDQIERILTGHDLQRQSKFASPPQNALQGFIQAYKSLSKGMKEASSIVLAVPQTDSVSLKLVLKSLPVVVLKPAIGITQAVGKALLGIRGSIDPQSIARMKIKYKSSTENKY</sequence>
<dbReference type="GO" id="GO:0061723">
    <property type="term" value="P:glycophagy"/>
    <property type="evidence" value="ECO:0007669"/>
    <property type="project" value="TreeGrafter"/>
</dbReference>
<evidence type="ECO:0000256" key="6">
    <source>
        <dbReference type="ARBA" id="ARBA00022824"/>
    </source>
</evidence>
<evidence type="ECO:0000313" key="12">
    <source>
        <dbReference type="EMBL" id="EPZ36472.1"/>
    </source>
</evidence>
<dbReference type="GO" id="GO:0061709">
    <property type="term" value="P:reticulophagy"/>
    <property type="evidence" value="ECO:0007669"/>
    <property type="project" value="TreeGrafter"/>
</dbReference>
<dbReference type="Proteomes" id="UP000030755">
    <property type="component" value="Unassembled WGS sequence"/>
</dbReference>
<evidence type="ECO:0000313" key="13">
    <source>
        <dbReference type="Proteomes" id="UP000030755"/>
    </source>
</evidence>
<dbReference type="GO" id="GO:0006869">
    <property type="term" value="P:lipid transport"/>
    <property type="evidence" value="ECO:0007669"/>
    <property type="project" value="UniProtKB-KW"/>
</dbReference>
<dbReference type="EMBL" id="KE560559">
    <property type="protein sequence ID" value="EPZ36472.1"/>
    <property type="molecule type" value="Genomic_DNA"/>
</dbReference>
<dbReference type="HOGENOM" id="CLU_264746_0_0_1"/>
<dbReference type="STRING" id="988480.A0A075B4M5"/>
<dbReference type="PANTHER" id="PTHR13190:SF1">
    <property type="entry name" value="AUTOPHAGY-RELATED 2, ISOFORM A"/>
    <property type="match status" value="1"/>
</dbReference>
<keyword evidence="8" id="KW-0445">Lipid transport</keyword>
<dbReference type="GO" id="GO:0000045">
    <property type="term" value="P:autophagosome assembly"/>
    <property type="evidence" value="ECO:0007669"/>
    <property type="project" value="TreeGrafter"/>
</dbReference>
<evidence type="ECO:0000256" key="5">
    <source>
        <dbReference type="ARBA" id="ARBA00022448"/>
    </source>
</evidence>
<keyword evidence="13" id="KW-1185">Reference proteome</keyword>
<proteinExistence type="inferred from homology"/>
<comment type="subcellular location">
    <subcellularLocation>
        <location evidence="1">Endoplasmic reticulum membrane</location>
        <topology evidence="1">Peripheral membrane protein</topology>
    </subcellularLocation>
    <subcellularLocation>
        <location evidence="2">Preautophagosomal structure membrane</location>
        <topology evidence="2">Peripheral membrane protein</topology>
    </subcellularLocation>
</comment>
<dbReference type="Pfam" id="PF13329">
    <property type="entry name" value="ATG2_CAD"/>
    <property type="match status" value="1"/>
</dbReference>
<dbReference type="InterPro" id="IPR026849">
    <property type="entry name" value="ATG2"/>
</dbReference>
<comment type="catalytic activity">
    <reaction evidence="11">
        <text>a 1,2-diacyl-sn-glycero-3-phosphoethanolamine(in) = a 1,2-diacyl-sn-glycero-3-phosphoethanolamine(out)</text>
        <dbReference type="Rhea" id="RHEA:38895"/>
        <dbReference type="ChEBI" id="CHEBI:64612"/>
    </reaction>
</comment>
<dbReference type="GO" id="GO:0032266">
    <property type="term" value="F:phosphatidylinositol-3-phosphate binding"/>
    <property type="evidence" value="ECO:0007669"/>
    <property type="project" value="TreeGrafter"/>
</dbReference>
<evidence type="ECO:0000256" key="8">
    <source>
        <dbReference type="ARBA" id="ARBA00023055"/>
    </source>
</evidence>
<dbReference type="OrthoDB" id="18982at2759"/>
<dbReference type="PANTHER" id="PTHR13190">
    <property type="entry name" value="AUTOPHAGY-RELATED 2, ISOFORM A"/>
    <property type="match status" value="1"/>
</dbReference>
<dbReference type="GO" id="GO:0005789">
    <property type="term" value="C:endoplasmic reticulum membrane"/>
    <property type="evidence" value="ECO:0007669"/>
    <property type="project" value="UniProtKB-SubCell"/>
</dbReference>
<evidence type="ECO:0000256" key="11">
    <source>
        <dbReference type="ARBA" id="ARBA00024615"/>
    </source>
</evidence>
<evidence type="ECO:0000256" key="2">
    <source>
        <dbReference type="ARBA" id="ARBA00004623"/>
    </source>
</evidence>
<protein>
    <recommendedName>
        <fullName evidence="4">Autophagy-related protein 2</fullName>
    </recommendedName>
</protein>
<dbReference type="GO" id="GO:0061908">
    <property type="term" value="C:phagophore"/>
    <property type="evidence" value="ECO:0007669"/>
    <property type="project" value="TreeGrafter"/>
</dbReference>
<gene>
    <name evidence="12" type="ORF">O9G_003343</name>
</gene>
<dbReference type="GO" id="GO:0034045">
    <property type="term" value="C:phagophore assembly site membrane"/>
    <property type="evidence" value="ECO:0007669"/>
    <property type="project" value="UniProtKB-SubCell"/>
</dbReference>
<organism evidence="12 13">
    <name type="scientific">Rozella allomycis (strain CSF55)</name>
    <dbReference type="NCBI Taxonomy" id="988480"/>
    <lineage>
        <taxon>Eukaryota</taxon>
        <taxon>Fungi</taxon>
        <taxon>Fungi incertae sedis</taxon>
        <taxon>Cryptomycota</taxon>
        <taxon>Cryptomycota incertae sedis</taxon>
        <taxon>Rozella</taxon>
    </lineage>
</organism>
<keyword evidence="9" id="KW-0472">Membrane</keyword>
<comment type="catalytic activity">
    <reaction evidence="10">
        <text>a 1,2-diacyl-sn-glycero-3-phospho-L-serine(in) = a 1,2-diacyl-sn-glycero-3-phospho-L-serine(out)</text>
        <dbReference type="Rhea" id="RHEA:38663"/>
        <dbReference type="ChEBI" id="CHEBI:57262"/>
    </reaction>
</comment>
<evidence type="ECO:0000256" key="9">
    <source>
        <dbReference type="ARBA" id="ARBA00023136"/>
    </source>
</evidence>
<keyword evidence="6" id="KW-0256">Endoplasmic reticulum</keyword>
<dbReference type="AlphaFoldDB" id="A0A075B4M5"/>
<dbReference type="GO" id="GO:0043495">
    <property type="term" value="F:protein-membrane adaptor activity"/>
    <property type="evidence" value="ECO:0007669"/>
    <property type="project" value="TreeGrafter"/>
</dbReference>
<evidence type="ECO:0000256" key="3">
    <source>
        <dbReference type="ARBA" id="ARBA00009714"/>
    </source>
</evidence>
<evidence type="ECO:0000256" key="4">
    <source>
        <dbReference type="ARBA" id="ARBA00018070"/>
    </source>
</evidence>
<comment type="similarity">
    <text evidence="3">Belongs to the ATG2 family.</text>
</comment>
<keyword evidence="5" id="KW-0813">Transport</keyword>
<accession>A0A075B4M5</accession>
<evidence type="ECO:0000256" key="7">
    <source>
        <dbReference type="ARBA" id="ARBA00023006"/>
    </source>
</evidence>
<name>A0A075B4M5_ROZAC</name>
<keyword evidence="7" id="KW-0072">Autophagy</keyword>
<evidence type="ECO:0000256" key="10">
    <source>
        <dbReference type="ARBA" id="ARBA00024479"/>
    </source>
</evidence>
<dbReference type="GO" id="GO:0034727">
    <property type="term" value="P:piecemeal microautophagy of the nucleus"/>
    <property type="evidence" value="ECO:0007669"/>
    <property type="project" value="TreeGrafter"/>
</dbReference>
<reference evidence="12 13" key="1">
    <citation type="journal article" date="2013" name="Curr. Biol.">
        <title>Shared signatures of parasitism and phylogenomics unite Cryptomycota and microsporidia.</title>
        <authorList>
            <person name="James T.Y."/>
            <person name="Pelin A."/>
            <person name="Bonen L."/>
            <person name="Ahrendt S."/>
            <person name="Sain D."/>
            <person name="Corradi N."/>
            <person name="Stajich J.E."/>
        </authorList>
    </citation>
    <scope>NUCLEOTIDE SEQUENCE [LARGE SCALE GENOMIC DNA]</scope>
    <source>
        <strain evidence="12 13">CSF55</strain>
    </source>
</reference>
<dbReference type="GO" id="GO:0000422">
    <property type="term" value="P:autophagy of mitochondrion"/>
    <property type="evidence" value="ECO:0007669"/>
    <property type="project" value="TreeGrafter"/>
</dbReference>
<evidence type="ECO:0000256" key="1">
    <source>
        <dbReference type="ARBA" id="ARBA00004406"/>
    </source>
</evidence>